<reference evidence="2 3" key="1">
    <citation type="submission" date="2016-10" db="EMBL/GenBank/DDBJ databases">
        <title>Evaluation of Human, Veterinary and Environmental Mycobacterium chelonae Isolates by Core Genome Phylogenomic Analysis, Targeted Gene Comparison, and Anti-microbial Susceptibility Patterns: A Tale of Mistaken Identities.</title>
        <authorList>
            <person name="Fogelson S.B."/>
            <person name="Camus A.C."/>
            <person name="Lorenz W."/>
            <person name="Vasireddy R."/>
            <person name="Vasireddy S."/>
            <person name="Smith T."/>
            <person name="Brown-Elliott B.A."/>
            <person name="Wallace R.J.Jr."/>
            <person name="Hasan N.A."/>
            <person name="Reischl U."/>
            <person name="Sanchez S."/>
        </authorList>
    </citation>
    <scope>NUCLEOTIDE SEQUENCE [LARGE SCALE GENOMIC DNA]</scope>
    <source>
        <strain evidence="2 3">15515</strain>
    </source>
</reference>
<evidence type="ECO:0000256" key="1">
    <source>
        <dbReference type="SAM" id="Phobius"/>
    </source>
</evidence>
<proteinExistence type="predicted"/>
<dbReference type="RefSeq" id="WP_057969126.1">
    <property type="nucleotide sequence ID" value="NZ_MLIQ01000013.1"/>
</dbReference>
<feature type="transmembrane region" description="Helical" evidence="1">
    <location>
        <begin position="9"/>
        <end position="30"/>
    </location>
</feature>
<accession>A0A1S1LM51</accession>
<feature type="transmembrane region" description="Helical" evidence="1">
    <location>
        <begin position="138"/>
        <end position="160"/>
    </location>
</feature>
<comment type="caution">
    <text evidence="2">The sequence shown here is derived from an EMBL/GenBank/DDBJ whole genome shotgun (WGS) entry which is preliminary data.</text>
</comment>
<dbReference type="AlphaFoldDB" id="A0A1S1LM51"/>
<dbReference type="EMBL" id="MLIQ01000013">
    <property type="protein sequence ID" value="OHU57947.1"/>
    <property type="molecule type" value="Genomic_DNA"/>
</dbReference>
<feature type="transmembrane region" description="Helical" evidence="1">
    <location>
        <begin position="92"/>
        <end position="118"/>
    </location>
</feature>
<feature type="transmembrane region" description="Helical" evidence="1">
    <location>
        <begin position="172"/>
        <end position="193"/>
    </location>
</feature>
<keyword evidence="1" id="KW-1133">Transmembrane helix</keyword>
<keyword evidence="1" id="KW-0472">Membrane</keyword>
<feature type="transmembrane region" description="Helical" evidence="1">
    <location>
        <begin position="58"/>
        <end position="80"/>
    </location>
</feature>
<keyword evidence="1" id="KW-0812">Transmembrane</keyword>
<name>A0A1S1LM51_MYCCH</name>
<dbReference type="Proteomes" id="UP000180043">
    <property type="component" value="Unassembled WGS sequence"/>
</dbReference>
<protein>
    <submittedName>
        <fullName evidence="2">Uncharacterized protein</fullName>
    </submittedName>
</protein>
<evidence type="ECO:0000313" key="2">
    <source>
        <dbReference type="EMBL" id="OHU57947.1"/>
    </source>
</evidence>
<sequence>MSSNVRTQAVFTAIGIGGFTLAFVVGWILLARFALPAPSPAWSAEQLAAFYVDNKNHIRLGCIVALFFLPLFALPLGVVLARLHRAERGTPVFTYTSLVLMPIALFLLILPFIAWSVAAFRPEQIKPQITQVLNDLGWFIFLFTWAVFTVLFTLMAIAILRAEPGNEPLPRWSAYLLLWCGLLFAGSVLIIFFKDGPFAYDGLVGLYIPAAATAIFQAGIFAALAQALLSDYRAQTGVSTVLEQIRPKVS</sequence>
<feature type="transmembrane region" description="Helical" evidence="1">
    <location>
        <begin position="205"/>
        <end position="229"/>
    </location>
</feature>
<gene>
    <name evidence="2" type="ORF">BKG82_09925</name>
</gene>
<evidence type="ECO:0000313" key="3">
    <source>
        <dbReference type="Proteomes" id="UP000180043"/>
    </source>
</evidence>
<organism evidence="2 3">
    <name type="scientific">Mycobacteroides chelonae</name>
    <name type="common">Mycobacterium chelonae</name>
    <dbReference type="NCBI Taxonomy" id="1774"/>
    <lineage>
        <taxon>Bacteria</taxon>
        <taxon>Bacillati</taxon>
        <taxon>Actinomycetota</taxon>
        <taxon>Actinomycetes</taxon>
        <taxon>Mycobacteriales</taxon>
        <taxon>Mycobacteriaceae</taxon>
        <taxon>Mycobacteroides</taxon>
    </lineage>
</organism>